<name>A0ABQ8TC99_PERAM</name>
<dbReference type="EMBL" id="JAJSOF020000013">
    <property type="protein sequence ID" value="KAJ4443581.1"/>
    <property type="molecule type" value="Genomic_DNA"/>
</dbReference>
<proteinExistence type="predicted"/>
<evidence type="ECO:0000256" key="1">
    <source>
        <dbReference type="SAM" id="MobiDB-lite"/>
    </source>
</evidence>
<protein>
    <submittedName>
        <fullName evidence="2">Uncharacterized protein</fullName>
    </submittedName>
</protein>
<comment type="caution">
    <text evidence="2">The sequence shown here is derived from an EMBL/GenBank/DDBJ whole genome shotgun (WGS) entry which is preliminary data.</text>
</comment>
<evidence type="ECO:0000313" key="2">
    <source>
        <dbReference type="EMBL" id="KAJ4443581.1"/>
    </source>
</evidence>
<dbReference type="Proteomes" id="UP001148838">
    <property type="component" value="Unassembled WGS sequence"/>
</dbReference>
<feature type="compositionally biased region" description="Basic and acidic residues" evidence="1">
    <location>
        <begin position="25"/>
        <end position="42"/>
    </location>
</feature>
<gene>
    <name evidence="2" type="ORF">ANN_05255</name>
</gene>
<feature type="compositionally biased region" description="Basic and acidic residues" evidence="1">
    <location>
        <begin position="53"/>
        <end position="93"/>
    </location>
</feature>
<reference evidence="2 3" key="1">
    <citation type="journal article" date="2022" name="Allergy">
        <title>Genome assembly and annotation of Periplaneta americana reveal a comprehensive cockroach allergen profile.</title>
        <authorList>
            <person name="Wang L."/>
            <person name="Xiong Q."/>
            <person name="Saelim N."/>
            <person name="Wang L."/>
            <person name="Nong W."/>
            <person name="Wan A.T."/>
            <person name="Shi M."/>
            <person name="Liu X."/>
            <person name="Cao Q."/>
            <person name="Hui J.H.L."/>
            <person name="Sookrung N."/>
            <person name="Leung T.F."/>
            <person name="Tungtrongchitr A."/>
            <person name="Tsui S.K.W."/>
        </authorList>
    </citation>
    <scope>NUCLEOTIDE SEQUENCE [LARGE SCALE GENOMIC DNA]</scope>
    <source>
        <strain evidence="2">PWHHKU_190912</strain>
    </source>
</reference>
<organism evidence="2 3">
    <name type="scientific">Periplaneta americana</name>
    <name type="common">American cockroach</name>
    <name type="synonym">Blatta americana</name>
    <dbReference type="NCBI Taxonomy" id="6978"/>
    <lineage>
        <taxon>Eukaryota</taxon>
        <taxon>Metazoa</taxon>
        <taxon>Ecdysozoa</taxon>
        <taxon>Arthropoda</taxon>
        <taxon>Hexapoda</taxon>
        <taxon>Insecta</taxon>
        <taxon>Pterygota</taxon>
        <taxon>Neoptera</taxon>
        <taxon>Polyneoptera</taxon>
        <taxon>Dictyoptera</taxon>
        <taxon>Blattodea</taxon>
        <taxon>Blattoidea</taxon>
        <taxon>Blattidae</taxon>
        <taxon>Blattinae</taxon>
        <taxon>Periplaneta</taxon>
    </lineage>
</organism>
<sequence length="93" mass="10623">MAGLCKGGNEPSGSLKAILNYDYNPTDRDQLTFTDPQERDRPGSSLLFNPVLTRKEKKTEDDKEKKTDDEKEKKTEDDKEKKTKDGRGKKTED</sequence>
<accession>A0ABQ8TC99</accession>
<feature type="region of interest" description="Disordered" evidence="1">
    <location>
        <begin position="1"/>
        <end position="93"/>
    </location>
</feature>
<keyword evidence="3" id="KW-1185">Reference proteome</keyword>
<evidence type="ECO:0000313" key="3">
    <source>
        <dbReference type="Proteomes" id="UP001148838"/>
    </source>
</evidence>